<dbReference type="OrthoDB" id="185048at2"/>
<evidence type="ECO:0008006" key="4">
    <source>
        <dbReference type="Google" id="ProtNLM"/>
    </source>
</evidence>
<sequence length="295" mass="32729">MKLRILSTLLATALPLLAQDTVKKGDEMTDFIRVHHTEKNVFLQTGVTSYSKGDVKVDLIGAVHIADKSYFETLNTTFENYDVVLFEMVGGEQMVDGKMPEQAGKDKEAALDFLGTAFLMMEKALSLTGQKDHIDYSKKNFVHADLSVREFQDLQKKKGESIVGFALAQHQNMNEKAQPDSMKLLHAILSGNPDKLKLNLVETLGNGDNQVGQFAGQSVIIGDRNQKCMEVLAKQMTAGKKKIGIFYGAAHFPDMEERLIKQGFKKSGHSWIPAWTIDKEKANAQPKPAEDKKAA</sequence>
<evidence type="ECO:0000313" key="2">
    <source>
        <dbReference type="EMBL" id="SHI78369.1"/>
    </source>
</evidence>
<dbReference type="Proteomes" id="UP000184510">
    <property type="component" value="Unassembled WGS sequence"/>
</dbReference>
<dbReference type="PANTHER" id="PTHR35757:SF1">
    <property type="entry name" value="THERMOSOME SUBUNIT GAMMA"/>
    <property type="match status" value="1"/>
</dbReference>
<feature type="chain" id="PRO_5013359525" description="TraB family protein" evidence="1">
    <location>
        <begin position="19"/>
        <end position="295"/>
    </location>
</feature>
<dbReference type="STRING" id="1123071.SAMN02745181_0877"/>
<evidence type="ECO:0000313" key="3">
    <source>
        <dbReference type="Proteomes" id="UP000184510"/>
    </source>
</evidence>
<accession>A0A1M6DYY9</accession>
<dbReference type="PANTHER" id="PTHR35757">
    <property type="entry name" value="THERMOSOME SUBUNIT GAMMA"/>
    <property type="match status" value="1"/>
</dbReference>
<dbReference type="EMBL" id="FQYR01000002">
    <property type="protein sequence ID" value="SHI78369.1"/>
    <property type="molecule type" value="Genomic_DNA"/>
</dbReference>
<organism evidence="2 3">
    <name type="scientific">Rubritalea squalenifaciens DSM 18772</name>
    <dbReference type="NCBI Taxonomy" id="1123071"/>
    <lineage>
        <taxon>Bacteria</taxon>
        <taxon>Pseudomonadati</taxon>
        <taxon>Verrucomicrobiota</taxon>
        <taxon>Verrucomicrobiia</taxon>
        <taxon>Verrucomicrobiales</taxon>
        <taxon>Rubritaleaceae</taxon>
        <taxon>Rubritalea</taxon>
    </lineage>
</organism>
<evidence type="ECO:0000256" key="1">
    <source>
        <dbReference type="SAM" id="SignalP"/>
    </source>
</evidence>
<name>A0A1M6DYY9_9BACT</name>
<proteinExistence type="predicted"/>
<gene>
    <name evidence="2" type="ORF">SAMN02745181_0877</name>
</gene>
<feature type="signal peptide" evidence="1">
    <location>
        <begin position="1"/>
        <end position="18"/>
    </location>
</feature>
<dbReference type="RefSeq" id="WP_143158251.1">
    <property type="nucleotide sequence ID" value="NZ_FQYR01000002.1"/>
</dbReference>
<keyword evidence="1" id="KW-0732">Signal</keyword>
<reference evidence="2 3" key="1">
    <citation type="submission" date="2016-11" db="EMBL/GenBank/DDBJ databases">
        <authorList>
            <person name="Jaros S."/>
            <person name="Januszkiewicz K."/>
            <person name="Wedrychowicz H."/>
        </authorList>
    </citation>
    <scope>NUCLEOTIDE SEQUENCE [LARGE SCALE GENOMIC DNA]</scope>
    <source>
        <strain evidence="2 3">DSM 18772</strain>
    </source>
</reference>
<dbReference type="AlphaFoldDB" id="A0A1M6DYY9"/>
<keyword evidence="3" id="KW-1185">Reference proteome</keyword>
<protein>
    <recommendedName>
        <fullName evidence="4">TraB family protein</fullName>
    </recommendedName>
</protein>
<dbReference type="InParanoid" id="A0A1M6DYY9"/>